<dbReference type="GO" id="GO:0000958">
    <property type="term" value="P:mitochondrial mRNA catabolic process"/>
    <property type="evidence" value="ECO:0007669"/>
    <property type="project" value="TreeGrafter"/>
</dbReference>
<organism evidence="7 8">
    <name type="scientific">Caenorhabditis bovis</name>
    <dbReference type="NCBI Taxonomy" id="2654633"/>
    <lineage>
        <taxon>Eukaryota</taxon>
        <taxon>Metazoa</taxon>
        <taxon>Ecdysozoa</taxon>
        <taxon>Nematoda</taxon>
        <taxon>Chromadorea</taxon>
        <taxon>Rhabditida</taxon>
        <taxon>Rhabditina</taxon>
        <taxon>Rhabditomorpha</taxon>
        <taxon>Rhabditoidea</taxon>
        <taxon>Rhabditidae</taxon>
        <taxon>Peloderinae</taxon>
        <taxon>Caenorhabditis</taxon>
    </lineage>
</organism>
<dbReference type="CDD" id="cd11364">
    <property type="entry name" value="RNase_PH_PNPase_2"/>
    <property type="match status" value="1"/>
</dbReference>
<dbReference type="InterPro" id="IPR027408">
    <property type="entry name" value="PNPase/RNase_PH_dom_sf"/>
</dbReference>
<dbReference type="AlphaFoldDB" id="A0A8S1EL23"/>
<reference evidence="7 8" key="1">
    <citation type="submission" date="2020-04" db="EMBL/GenBank/DDBJ databases">
        <authorList>
            <person name="Laetsch R D."/>
            <person name="Stevens L."/>
            <person name="Kumar S."/>
            <person name="Blaxter L. M."/>
        </authorList>
    </citation>
    <scope>NUCLEOTIDE SEQUENCE [LARGE SCALE GENOMIC DNA]</scope>
</reference>
<dbReference type="InterPro" id="IPR001247">
    <property type="entry name" value="ExoRNase_PH_dom1"/>
</dbReference>
<dbReference type="GO" id="GO:0005829">
    <property type="term" value="C:cytosol"/>
    <property type="evidence" value="ECO:0007669"/>
    <property type="project" value="TreeGrafter"/>
</dbReference>
<keyword evidence="4" id="KW-0548">Nucleotidyltransferase</keyword>
<evidence type="ECO:0000313" key="8">
    <source>
        <dbReference type="Proteomes" id="UP000494206"/>
    </source>
</evidence>
<comment type="caution">
    <text evidence="7">The sequence shown here is derived from an EMBL/GenBank/DDBJ whole genome shotgun (WGS) entry which is preliminary data.</text>
</comment>
<keyword evidence="3" id="KW-0808">Transferase</keyword>
<dbReference type="GO" id="GO:0000965">
    <property type="term" value="P:mitochondrial RNA 3'-end processing"/>
    <property type="evidence" value="ECO:0007669"/>
    <property type="project" value="TreeGrafter"/>
</dbReference>
<sequence length="739" mass="81770">MKTSAIIPQLKLPCRFISGVRKTNKESYAKCDIGESPLELKTGHLARFASAAVVASTGDNAIMATCVQGKRQGDGNGTPLTVEYRPSAAAVGRIPTNFLRRELSQSENEILLSRAIDRSLRPLIPAYSYETQIICKPLALDEDGDQLMLGINAASTALHVSEVPFDGPMAALRIVMDPQGNIHVNPSSEKTKNAILNLIVSMKSSEKTVMIEMDANEVSLENIEQAMDVAFRDVEKVLNAMDLMKSNVQNDKIEIVPPNHDKLMEIIEGLARERIYYVMTDSTHDKVSRDNEIKNILDDILKSNVLADFEYLNVANCFYSLVKNVLRNSVLTSGIRCDGRRIDEFRPISIQIDMYKKLHGCSLFQRGQTQVMSTVTFDSPTAAFHPDSVAQLLGSQRKKSFMLHYEFPSYATNEIGASRSANRREIGHGALAEKALKDLVPNDFPYAVRLACQVLESNGSSSMASVCGGSLALFDAGVPMKNAAAGVAIGLVTDENRPESNYKVLTDILGIEDYAGDMDFKIAGTKTGFTAAQMDVKIGGLTRKQLRESLEAGRAGIDHVLKKMNVMRDRPREQFKSSVPIIESMRIEPHKRAILFRNNGFNCKQIEADTNVKIMAEDEHTISMLAPTKEKLQNAKDLMKTLMEDNEKLDYTFGSILSAEIVEIIERGIYVTLPGSLKRVFIPNNHLSLTPIRHSEVLGLKVGEKIAVHWFGRDEQTGNIRLSRKTLAGSSPKMVNSRK</sequence>
<evidence type="ECO:0000256" key="3">
    <source>
        <dbReference type="ARBA" id="ARBA00022679"/>
    </source>
</evidence>
<accession>A0A8S1EL23</accession>
<dbReference type="OrthoDB" id="437922at2759"/>
<dbReference type="NCBIfam" id="TIGR03591">
    <property type="entry name" value="polynuc_phos"/>
    <property type="match status" value="1"/>
</dbReference>
<dbReference type="Gene3D" id="2.40.50.140">
    <property type="entry name" value="Nucleic acid-binding proteins"/>
    <property type="match status" value="1"/>
</dbReference>
<dbReference type="EC" id="2.7.7.8" evidence="2"/>
<dbReference type="PANTHER" id="PTHR11252:SF0">
    <property type="entry name" value="POLYRIBONUCLEOTIDE NUCLEOTIDYLTRANSFERASE 1, MITOCHONDRIAL"/>
    <property type="match status" value="1"/>
</dbReference>
<protein>
    <recommendedName>
        <fullName evidence="2">polyribonucleotide nucleotidyltransferase</fullName>
        <ecNumber evidence="2">2.7.7.8</ecNumber>
    </recommendedName>
</protein>
<feature type="domain" description="S1 motif" evidence="6">
    <location>
        <begin position="654"/>
        <end position="725"/>
    </location>
</feature>
<dbReference type="SUPFAM" id="SSF54791">
    <property type="entry name" value="Eukaryotic type KH-domain (KH-domain type I)"/>
    <property type="match status" value="1"/>
</dbReference>
<dbReference type="PIRSF" id="PIRSF005499">
    <property type="entry name" value="PNPase"/>
    <property type="match status" value="1"/>
</dbReference>
<dbReference type="PANTHER" id="PTHR11252">
    <property type="entry name" value="POLYRIBONUCLEOTIDE NUCLEOTIDYLTRANSFERASE"/>
    <property type="match status" value="1"/>
</dbReference>
<dbReference type="InterPro" id="IPR015848">
    <property type="entry name" value="PNPase_PH_RNA-bd_bac/org-type"/>
</dbReference>
<dbReference type="GO" id="GO:0000175">
    <property type="term" value="F:3'-5'-RNA exonuclease activity"/>
    <property type="evidence" value="ECO:0007669"/>
    <property type="project" value="TreeGrafter"/>
</dbReference>
<dbReference type="NCBIfam" id="NF008805">
    <property type="entry name" value="PRK11824.1"/>
    <property type="match status" value="1"/>
</dbReference>
<evidence type="ECO:0000256" key="1">
    <source>
        <dbReference type="ARBA" id="ARBA00007404"/>
    </source>
</evidence>
<dbReference type="Gene3D" id="3.30.230.70">
    <property type="entry name" value="GHMP Kinase, N-terminal domain"/>
    <property type="match status" value="2"/>
</dbReference>
<dbReference type="EMBL" id="CADEPM010000003">
    <property type="protein sequence ID" value="CAB3401771.1"/>
    <property type="molecule type" value="Genomic_DNA"/>
</dbReference>
<evidence type="ECO:0000313" key="7">
    <source>
        <dbReference type="EMBL" id="CAB3401771.1"/>
    </source>
</evidence>
<dbReference type="FunFam" id="3.30.230.70:FF:000020">
    <property type="entry name" value="Polyribonucleotide nucleotidyltransferase 2 mitochondrial"/>
    <property type="match status" value="1"/>
</dbReference>
<gene>
    <name evidence="7" type="ORF">CBOVIS_LOCUS4469</name>
</gene>
<keyword evidence="8" id="KW-1185">Reference proteome</keyword>
<dbReference type="InterPro" id="IPR036345">
    <property type="entry name" value="ExoRNase_PH_dom2_sf"/>
</dbReference>
<evidence type="ECO:0000256" key="2">
    <source>
        <dbReference type="ARBA" id="ARBA00012416"/>
    </source>
</evidence>
<dbReference type="Pfam" id="PF01138">
    <property type="entry name" value="RNase_PH"/>
    <property type="match status" value="2"/>
</dbReference>
<dbReference type="InterPro" id="IPR036612">
    <property type="entry name" value="KH_dom_type_1_sf"/>
</dbReference>
<dbReference type="SUPFAM" id="SSF55666">
    <property type="entry name" value="Ribonuclease PH domain 2-like"/>
    <property type="match status" value="2"/>
</dbReference>
<dbReference type="InterPro" id="IPR012162">
    <property type="entry name" value="PNPase"/>
</dbReference>
<dbReference type="InterPro" id="IPR012340">
    <property type="entry name" value="NA-bd_OB-fold"/>
</dbReference>
<dbReference type="InterPro" id="IPR020568">
    <property type="entry name" value="Ribosomal_Su5_D2-typ_SF"/>
</dbReference>
<dbReference type="InterPro" id="IPR003029">
    <property type="entry name" value="S1_domain"/>
</dbReference>
<evidence type="ECO:0000259" key="6">
    <source>
        <dbReference type="PROSITE" id="PS50126"/>
    </source>
</evidence>
<evidence type="ECO:0000256" key="4">
    <source>
        <dbReference type="ARBA" id="ARBA00022695"/>
    </source>
</evidence>
<name>A0A8S1EL23_9PELO</name>
<proteinExistence type="inferred from homology"/>
<dbReference type="PROSITE" id="PS50126">
    <property type="entry name" value="S1"/>
    <property type="match status" value="1"/>
</dbReference>
<dbReference type="Proteomes" id="UP000494206">
    <property type="component" value="Unassembled WGS sequence"/>
</dbReference>
<dbReference type="GO" id="GO:0004654">
    <property type="term" value="F:polyribonucleotide nucleotidyltransferase activity"/>
    <property type="evidence" value="ECO:0007669"/>
    <property type="project" value="UniProtKB-EC"/>
</dbReference>
<dbReference type="SUPFAM" id="SSF54211">
    <property type="entry name" value="Ribosomal protein S5 domain 2-like"/>
    <property type="match status" value="2"/>
</dbReference>
<evidence type="ECO:0000256" key="5">
    <source>
        <dbReference type="ARBA" id="ARBA00022884"/>
    </source>
</evidence>
<comment type="similarity">
    <text evidence="1">Belongs to the polyribonucleotide nucleotidyltransferase family.</text>
</comment>
<dbReference type="GO" id="GO:0003723">
    <property type="term" value="F:RNA binding"/>
    <property type="evidence" value="ECO:0007669"/>
    <property type="project" value="UniProtKB-KW"/>
</dbReference>
<dbReference type="SUPFAM" id="SSF50249">
    <property type="entry name" value="Nucleic acid-binding proteins"/>
    <property type="match status" value="1"/>
</dbReference>
<dbReference type="Gene3D" id="3.30.1370.10">
    <property type="entry name" value="K Homology domain, type 1"/>
    <property type="match status" value="1"/>
</dbReference>
<dbReference type="Pfam" id="PF03726">
    <property type="entry name" value="PNPase"/>
    <property type="match status" value="1"/>
</dbReference>
<keyword evidence="5" id="KW-0694">RNA-binding</keyword>
<dbReference type="GO" id="GO:0005739">
    <property type="term" value="C:mitochondrion"/>
    <property type="evidence" value="ECO:0007669"/>
    <property type="project" value="TreeGrafter"/>
</dbReference>